<accession>A0A6A5GEK6</accession>
<evidence type="ECO:0000256" key="1">
    <source>
        <dbReference type="SAM" id="MobiDB-lite"/>
    </source>
</evidence>
<evidence type="ECO:0000256" key="2">
    <source>
        <dbReference type="SAM" id="Phobius"/>
    </source>
</evidence>
<proteinExistence type="predicted"/>
<evidence type="ECO:0000313" key="3">
    <source>
        <dbReference type="EMBL" id="KAF1753126.1"/>
    </source>
</evidence>
<feature type="region of interest" description="Disordered" evidence="1">
    <location>
        <begin position="1"/>
        <end position="45"/>
    </location>
</feature>
<dbReference type="RefSeq" id="XP_053582073.1">
    <property type="nucleotide sequence ID" value="XM_053733160.1"/>
</dbReference>
<feature type="transmembrane region" description="Helical" evidence="2">
    <location>
        <begin position="56"/>
        <end position="78"/>
    </location>
</feature>
<dbReference type="Proteomes" id="UP000483820">
    <property type="component" value="Chromosome V"/>
</dbReference>
<keyword evidence="2" id="KW-0472">Membrane</keyword>
<dbReference type="CTD" id="9813191"/>
<feature type="compositionally biased region" description="Basic and acidic residues" evidence="1">
    <location>
        <begin position="1"/>
        <end position="12"/>
    </location>
</feature>
<keyword evidence="2" id="KW-1133">Transmembrane helix</keyword>
<sequence length="86" mass="9808">MIDDMMREDNRNSKKHQKTTQQMAPPAIPPVENPQANPEPQVHSPMTESERRFFDIFLKVYISGIVIVIVVVACIILFGTPAHDDY</sequence>
<dbReference type="AlphaFoldDB" id="A0A6A5GEK6"/>
<protein>
    <submittedName>
        <fullName evidence="3">Uncharacterized protein</fullName>
    </submittedName>
</protein>
<organism evidence="3 4">
    <name type="scientific">Caenorhabditis remanei</name>
    <name type="common">Caenorhabditis vulgaris</name>
    <dbReference type="NCBI Taxonomy" id="31234"/>
    <lineage>
        <taxon>Eukaryota</taxon>
        <taxon>Metazoa</taxon>
        <taxon>Ecdysozoa</taxon>
        <taxon>Nematoda</taxon>
        <taxon>Chromadorea</taxon>
        <taxon>Rhabditida</taxon>
        <taxon>Rhabditina</taxon>
        <taxon>Rhabditomorpha</taxon>
        <taxon>Rhabditoidea</taxon>
        <taxon>Rhabditidae</taxon>
        <taxon>Peloderinae</taxon>
        <taxon>Caenorhabditis</taxon>
    </lineage>
</organism>
<dbReference type="KEGG" id="crq:GCK72_019682"/>
<reference evidence="3 4" key="1">
    <citation type="submission" date="2019-12" db="EMBL/GenBank/DDBJ databases">
        <title>Chromosome-level assembly of the Caenorhabditis remanei genome.</title>
        <authorList>
            <person name="Teterina A.A."/>
            <person name="Willis J.H."/>
            <person name="Phillips P.C."/>
        </authorList>
    </citation>
    <scope>NUCLEOTIDE SEQUENCE [LARGE SCALE GENOMIC DNA]</scope>
    <source>
        <strain evidence="3 4">PX506</strain>
        <tissue evidence="3">Whole organism</tissue>
    </source>
</reference>
<name>A0A6A5GEK6_CAERE</name>
<gene>
    <name evidence="3" type="ORF">GCK72_019682</name>
</gene>
<evidence type="ECO:0000313" key="4">
    <source>
        <dbReference type="Proteomes" id="UP000483820"/>
    </source>
</evidence>
<dbReference type="EMBL" id="WUAV01000005">
    <property type="protein sequence ID" value="KAF1753126.1"/>
    <property type="molecule type" value="Genomic_DNA"/>
</dbReference>
<dbReference type="GeneID" id="9813191"/>
<comment type="caution">
    <text evidence="3">The sequence shown here is derived from an EMBL/GenBank/DDBJ whole genome shotgun (WGS) entry which is preliminary data.</text>
</comment>
<keyword evidence="2" id="KW-0812">Transmembrane</keyword>